<reference evidence="2" key="1">
    <citation type="journal article" date="2023" name="Nat. Plants">
        <title>Single-cell RNA sequencing provides a high-resolution roadmap for understanding the multicellular compartmentation of specialized metabolism.</title>
        <authorList>
            <person name="Sun S."/>
            <person name="Shen X."/>
            <person name="Li Y."/>
            <person name="Li Y."/>
            <person name="Wang S."/>
            <person name="Li R."/>
            <person name="Zhang H."/>
            <person name="Shen G."/>
            <person name="Guo B."/>
            <person name="Wei J."/>
            <person name="Xu J."/>
            <person name="St-Pierre B."/>
            <person name="Chen S."/>
            <person name="Sun C."/>
        </authorList>
    </citation>
    <scope>NUCLEOTIDE SEQUENCE [LARGE SCALE GENOMIC DNA]</scope>
</reference>
<gene>
    <name evidence="1" type="ORF">M9H77_10362</name>
</gene>
<evidence type="ECO:0000313" key="1">
    <source>
        <dbReference type="EMBL" id="KAI5679412.1"/>
    </source>
</evidence>
<sequence>MAMNVKKELIDPSELPRSDPISTPTAAAENNAIVAITSSGSTDFDSDSDDSSIEGSPMKRRKVEDVLPIGFLDPLPPEERLAMQRRMGVNKSSVCIAIAPAGPSSNFPMSPPDGDGKKSHSFSMKKMPREGVAKAGSDSLKSCKQFWKAGDYEGAAHNDDVLQAVGMDHLRVHPRFLHSNATSHKWALGAFAELLDNALDEVSNGATYVHIDMLKNKKDDSAMLVIEDNGGGMTPDKIRQCMSLGYSEKSKLANTIGQYGNGFKTSTMRLGADVIVFSRCQGKDMKRPTQSIGMLSYTFLRKTGKEDIVVPMVDYEKKGKTWETMTRSSSDDWKRNLETIVQWTPYESEEDLLEQFDYLKDQGTRIVIYNLWEDDQGKPELDFDSDEHDIQIRGVNRDEKKIAMAKEYPNSRHFLTYRHSLRNYASILYLRIPPNFRMILRGKDVDHHNIVNDMMYSKEITYRPQGIPEEAPKDPNMFALLTIGFVKDATYHIDVQGFNVYHKNRLIKPFWRVWNAAGSDGRGVIGVLEANFVEPAHDKQSFERTIVFSRLEARLVAIQKNYWTTNCHLVGYAKRRISKNSIFAEKKATASVKDNSDSPSNSDDDVQDRVGPNLRSKGKGSRRSSTEDEEQDEAETIQKQLRNECKGFSTSGKAAPEPVSTRKTNQISRLSAVKKEKANEADLELVNLDTDAIVKLKEENQELKNGLEDILHDLQFERDRTRSLENQLQEKDNIITSLLEERNRRDIEEETLRNKLKGAADTIEGLCNKVKSLQSYRALNK</sequence>
<accession>A0ACC0C3F3</accession>
<proteinExistence type="predicted"/>
<comment type="caution">
    <text evidence="1">The sequence shown here is derived from an EMBL/GenBank/DDBJ whole genome shotgun (WGS) entry which is preliminary data.</text>
</comment>
<dbReference type="EMBL" id="CM044702">
    <property type="protein sequence ID" value="KAI5679412.1"/>
    <property type="molecule type" value="Genomic_DNA"/>
</dbReference>
<keyword evidence="2" id="KW-1185">Reference proteome</keyword>
<evidence type="ECO:0000313" key="2">
    <source>
        <dbReference type="Proteomes" id="UP001060085"/>
    </source>
</evidence>
<name>A0ACC0C3F3_CATRO</name>
<dbReference type="Proteomes" id="UP001060085">
    <property type="component" value="Linkage Group LG02"/>
</dbReference>
<protein>
    <submittedName>
        <fullName evidence="1">Uncharacterized protein</fullName>
    </submittedName>
</protein>
<organism evidence="1 2">
    <name type="scientific">Catharanthus roseus</name>
    <name type="common">Madagascar periwinkle</name>
    <name type="synonym">Vinca rosea</name>
    <dbReference type="NCBI Taxonomy" id="4058"/>
    <lineage>
        <taxon>Eukaryota</taxon>
        <taxon>Viridiplantae</taxon>
        <taxon>Streptophyta</taxon>
        <taxon>Embryophyta</taxon>
        <taxon>Tracheophyta</taxon>
        <taxon>Spermatophyta</taxon>
        <taxon>Magnoliopsida</taxon>
        <taxon>eudicotyledons</taxon>
        <taxon>Gunneridae</taxon>
        <taxon>Pentapetalae</taxon>
        <taxon>asterids</taxon>
        <taxon>lamiids</taxon>
        <taxon>Gentianales</taxon>
        <taxon>Apocynaceae</taxon>
        <taxon>Rauvolfioideae</taxon>
        <taxon>Vinceae</taxon>
        <taxon>Catharanthinae</taxon>
        <taxon>Catharanthus</taxon>
    </lineage>
</organism>